<dbReference type="AlphaFoldDB" id="K5E238"/>
<comment type="caution">
    <text evidence="1">The sequence shown here is derived from an EMBL/GenBank/DDBJ whole genome shotgun (WGS) entry which is preliminary data.</text>
</comment>
<proteinExistence type="predicted"/>
<dbReference type="Proteomes" id="UP000007993">
    <property type="component" value="Unassembled WGS sequence"/>
</dbReference>
<accession>K5E238</accession>
<gene>
    <name evidence="1" type="ORF">RBSH_04904</name>
</gene>
<organism evidence="1 2">
    <name type="scientific">Rhodopirellula baltica SH28</name>
    <dbReference type="NCBI Taxonomy" id="993517"/>
    <lineage>
        <taxon>Bacteria</taxon>
        <taxon>Pseudomonadati</taxon>
        <taxon>Planctomycetota</taxon>
        <taxon>Planctomycetia</taxon>
        <taxon>Pirellulales</taxon>
        <taxon>Pirellulaceae</taxon>
        <taxon>Rhodopirellula</taxon>
    </lineage>
</organism>
<dbReference type="PATRIC" id="fig|993517.3.peg.5322"/>
<evidence type="ECO:0000313" key="2">
    <source>
        <dbReference type="Proteomes" id="UP000007993"/>
    </source>
</evidence>
<protein>
    <submittedName>
        <fullName evidence="1">Uncharacterized protein</fullName>
    </submittedName>
</protein>
<dbReference type="EMBL" id="AMCW01000137">
    <property type="protein sequence ID" value="EKJ99820.1"/>
    <property type="molecule type" value="Genomic_DNA"/>
</dbReference>
<dbReference type="RefSeq" id="WP_007334348.1">
    <property type="nucleotide sequence ID" value="NZ_AMCW01000137.1"/>
</dbReference>
<name>K5E238_RHOBT</name>
<evidence type="ECO:0000313" key="1">
    <source>
        <dbReference type="EMBL" id="EKJ99820.1"/>
    </source>
</evidence>
<reference evidence="1 2" key="1">
    <citation type="journal article" date="2013" name="Mar. Genomics">
        <title>Expression of sulfatases in Rhodopirellula baltica and the diversity of sulfatases in the genus Rhodopirellula.</title>
        <authorList>
            <person name="Wegner C.E."/>
            <person name="Richter-Heitmann T."/>
            <person name="Klindworth A."/>
            <person name="Klockow C."/>
            <person name="Richter M."/>
            <person name="Achstetter T."/>
            <person name="Glockner F.O."/>
            <person name="Harder J."/>
        </authorList>
    </citation>
    <scope>NUCLEOTIDE SEQUENCE [LARGE SCALE GENOMIC DNA]</scope>
    <source>
        <strain evidence="1 2">SH28</strain>
    </source>
</reference>
<sequence>MQDKDLFKQILGLSSLSAVPGERLVCERGRYQYVRALVFEVRATFNPSISALVAAF</sequence>